<protein>
    <recommendedName>
        <fullName evidence="4">DoxX family protein</fullName>
    </recommendedName>
</protein>
<name>A0A6S6QNS8_9HYPH</name>
<dbReference type="EMBL" id="AP023361">
    <property type="protein sequence ID" value="BCJ90609.1"/>
    <property type="molecule type" value="Genomic_DNA"/>
</dbReference>
<evidence type="ECO:0000256" key="1">
    <source>
        <dbReference type="SAM" id="Phobius"/>
    </source>
</evidence>
<evidence type="ECO:0000313" key="3">
    <source>
        <dbReference type="Proteomes" id="UP000515317"/>
    </source>
</evidence>
<dbReference type="InterPro" id="IPR046161">
    <property type="entry name" value="DUF6163"/>
</dbReference>
<feature type="transmembrane region" description="Helical" evidence="1">
    <location>
        <begin position="29"/>
        <end position="49"/>
    </location>
</feature>
<dbReference type="Proteomes" id="UP000515317">
    <property type="component" value="Chromosome"/>
</dbReference>
<sequence>MLHLLRPKPPMPVTGEDRPVTDWTQNLVLFFRVLALFQIAKGLVHWGLLIHPGDGPITAEYLTGNIYFAVLDPVAGVGLWLTSSWGAVIWLLAAVSQIAISIGFPEIFGEMWPLIGFEFAAIIGYIFLTWKVAKVADE</sequence>
<keyword evidence="1" id="KW-0472">Membrane</keyword>
<dbReference type="Pfam" id="PF19660">
    <property type="entry name" value="DUF6163"/>
    <property type="match status" value="1"/>
</dbReference>
<evidence type="ECO:0008006" key="4">
    <source>
        <dbReference type="Google" id="ProtNLM"/>
    </source>
</evidence>
<dbReference type="KEGG" id="tso:IZ6_13440"/>
<dbReference type="AlphaFoldDB" id="A0A6S6QNS8"/>
<accession>A0A6S6QNS8</accession>
<keyword evidence="1" id="KW-0812">Transmembrane</keyword>
<organism evidence="2 3">
    <name type="scientific">Terrihabitans soli</name>
    <dbReference type="NCBI Taxonomy" id="708113"/>
    <lineage>
        <taxon>Bacteria</taxon>
        <taxon>Pseudomonadati</taxon>
        <taxon>Pseudomonadota</taxon>
        <taxon>Alphaproteobacteria</taxon>
        <taxon>Hyphomicrobiales</taxon>
        <taxon>Terrihabitans</taxon>
    </lineage>
</organism>
<gene>
    <name evidence="2" type="ORF">IZ6_13440</name>
</gene>
<feature type="transmembrane region" description="Helical" evidence="1">
    <location>
        <begin position="111"/>
        <end position="130"/>
    </location>
</feature>
<dbReference type="RefSeq" id="WP_222877231.1">
    <property type="nucleotide sequence ID" value="NZ_AP023361.1"/>
</dbReference>
<keyword evidence="3" id="KW-1185">Reference proteome</keyword>
<keyword evidence="1" id="KW-1133">Transmembrane helix</keyword>
<evidence type="ECO:0000313" key="2">
    <source>
        <dbReference type="EMBL" id="BCJ90609.1"/>
    </source>
</evidence>
<reference evidence="2 3" key="1">
    <citation type="submission" date="2020-08" db="EMBL/GenBank/DDBJ databases">
        <title>Genome sequence of Rhizobiales bacterium strain IZ6.</title>
        <authorList>
            <person name="Nakai R."/>
            <person name="Naganuma T."/>
        </authorList>
    </citation>
    <scope>NUCLEOTIDE SEQUENCE [LARGE SCALE GENOMIC DNA]</scope>
    <source>
        <strain evidence="2 3">IZ6</strain>
    </source>
</reference>
<proteinExistence type="predicted"/>